<dbReference type="Proteomes" id="UP001234178">
    <property type="component" value="Unassembled WGS sequence"/>
</dbReference>
<name>A0ABQ9Z6G2_9CRUS</name>
<reference evidence="1 2" key="1">
    <citation type="journal article" date="2023" name="Nucleic Acids Res.">
        <title>The hologenome of Daphnia magna reveals possible DNA methylation and microbiome-mediated evolution of the host genome.</title>
        <authorList>
            <person name="Chaturvedi A."/>
            <person name="Li X."/>
            <person name="Dhandapani V."/>
            <person name="Marshall H."/>
            <person name="Kissane S."/>
            <person name="Cuenca-Cambronero M."/>
            <person name="Asole G."/>
            <person name="Calvet F."/>
            <person name="Ruiz-Romero M."/>
            <person name="Marangio P."/>
            <person name="Guigo R."/>
            <person name="Rago D."/>
            <person name="Mirbahai L."/>
            <person name="Eastwood N."/>
            <person name="Colbourne J.K."/>
            <person name="Zhou J."/>
            <person name="Mallon E."/>
            <person name="Orsini L."/>
        </authorList>
    </citation>
    <scope>NUCLEOTIDE SEQUENCE [LARGE SCALE GENOMIC DNA]</scope>
    <source>
        <strain evidence="1">LRV0_1</strain>
    </source>
</reference>
<dbReference type="EMBL" id="JAOYFB010000002">
    <property type="protein sequence ID" value="KAK4008050.1"/>
    <property type="molecule type" value="Genomic_DNA"/>
</dbReference>
<protein>
    <recommendedName>
        <fullName evidence="3">CxC3 like cysteine cluster domain-containing protein</fullName>
    </recommendedName>
</protein>
<keyword evidence="2" id="KW-1185">Reference proteome</keyword>
<organism evidence="1 2">
    <name type="scientific">Daphnia magna</name>
    <dbReference type="NCBI Taxonomy" id="35525"/>
    <lineage>
        <taxon>Eukaryota</taxon>
        <taxon>Metazoa</taxon>
        <taxon>Ecdysozoa</taxon>
        <taxon>Arthropoda</taxon>
        <taxon>Crustacea</taxon>
        <taxon>Branchiopoda</taxon>
        <taxon>Diplostraca</taxon>
        <taxon>Cladocera</taxon>
        <taxon>Anomopoda</taxon>
        <taxon>Daphniidae</taxon>
        <taxon>Daphnia</taxon>
    </lineage>
</organism>
<evidence type="ECO:0000313" key="2">
    <source>
        <dbReference type="Proteomes" id="UP001234178"/>
    </source>
</evidence>
<accession>A0ABQ9Z6G2</accession>
<gene>
    <name evidence="1" type="ORF">OUZ56_013207</name>
</gene>
<proteinExistence type="predicted"/>
<comment type="caution">
    <text evidence="1">The sequence shown here is derived from an EMBL/GenBank/DDBJ whole genome shotgun (WGS) entry which is preliminary data.</text>
</comment>
<sequence length="183" mass="21581">MKASLRDNLFDEISIRYVNVIQNDEKDVTRNNLIYDLCGYMFQTRGQLISCQECKETVVCEEADLPDDFTAKQYTAFRNRGGLIFVTIPVFQSIREVEKIISSQFEDDGHYLVRDSYEICMSKIKVLNLCPFFCDTHRADSYPYLIMEFVQVRYHFESKRFQERNLAEVDSNVRQNFKMAKLA</sequence>
<evidence type="ECO:0000313" key="1">
    <source>
        <dbReference type="EMBL" id="KAK4008050.1"/>
    </source>
</evidence>
<evidence type="ECO:0008006" key="3">
    <source>
        <dbReference type="Google" id="ProtNLM"/>
    </source>
</evidence>